<evidence type="ECO:0000313" key="2">
    <source>
        <dbReference type="EMBL" id="SEC52600.1"/>
    </source>
</evidence>
<dbReference type="EMBL" id="FNRS01000001">
    <property type="protein sequence ID" value="SEC52600.1"/>
    <property type="molecule type" value="Genomic_DNA"/>
</dbReference>
<sequence length="665" mass="71874">MATLDSRNRSKEARDAYRKVRTQRHLTHAAKLDDPLPTATFAAILDPVDGLLNGPLIKLNGLDTVIPIWSNTGSTPGDTQDLELFIAPGHVTDPQAPSFVRVLSQQFVYPFADTWTGDFNIPLNHLQPDGAFTFKHEVIQYTGQVSTSALVNLTSDTTAPNERSATPEPGAMVFNTSELDDSNIGSVTGVIPDYLDKAAGDSVVYWYAKDPLPDDPTTLPPVEAAREVPANNQITIPQAYIETRQDGIFYVLYTLFDRALNRSRLSGYKRFTVTLGALPNVVAKPEVPVGANGAVIDLETAAGGVFVEIPTYTGWKSGDMIRATWGGLDLPAVIALENTVTEIPVPAQTLRTAYVGATGQKTTTVSYVVDRQGRVFGPQQDDFLVDFSVIGPPLPDPDPDFPDPTNPVLLAGVVKGGGGDNLLDITDANKPADFEFTIYDPVNAGETLEFWWENTRVTEATFTITTETAGSTKTIQIPWDYILATDNGPGKQVYYTIGDPTVTPNRQKSQVTLVDVVDAIVIEPNPATFPHMTSRGWLVCSSLQAPDNAIVVSVPDLSAWLAPGDTVEMSWRLFQDRTGTTEITSAALIDTVTLGDASSPFPVTGFNWRVQPYVTHIAPAYNPPDHPEANTVVTYSFTYKGKRVTSLPAPAPVGMFMGSGGCIIP</sequence>
<evidence type="ECO:0000313" key="3">
    <source>
        <dbReference type="Proteomes" id="UP000036395"/>
    </source>
</evidence>
<protein>
    <submittedName>
        <fullName evidence="1">Uncharacterized protein</fullName>
    </submittedName>
</protein>
<dbReference type="OrthoDB" id="6891193at2"/>
<accession>A0A0J6GIB0</accession>
<reference evidence="1 3" key="1">
    <citation type="submission" date="2015-02" db="EMBL/GenBank/DDBJ databases">
        <title>Pseudomonas helleri sp. nov. and Pseudomonas weihenstephanensis sp. nov., isolated from raw cows milk.</title>
        <authorList>
            <person name="von Neubeck M."/>
            <person name="Huptas C."/>
            <person name="Wenning M."/>
            <person name="Scherer S."/>
        </authorList>
    </citation>
    <scope>NUCLEOTIDE SEQUENCE [LARGE SCALE GENOMIC DNA]</scope>
    <source>
        <strain evidence="1 3">DSM 21104</strain>
    </source>
</reference>
<dbReference type="Proteomes" id="UP000036395">
    <property type="component" value="Unassembled WGS sequence"/>
</dbReference>
<dbReference type="PATRIC" id="fig|47884.3.peg.3353"/>
<evidence type="ECO:0000313" key="1">
    <source>
        <dbReference type="EMBL" id="KMM84416.1"/>
    </source>
</evidence>
<proteinExistence type="predicted"/>
<dbReference type="RefSeq" id="WP_048382191.1">
    <property type="nucleotide sequence ID" value="NZ_FNRS01000001.1"/>
</dbReference>
<dbReference type="EMBL" id="JYLA01000005">
    <property type="protein sequence ID" value="KMM84416.1"/>
    <property type="molecule type" value="Genomic_DNA"/>
</dbReference>
<evidence type="ECO:0000313" key="4">
    <source>
        <dbReference type="Proteomes" id="UP000183155"/>
    </source>
</evidence>
<dbReference type="Proteomes" id="UP000183155">
    <property type="component" value="Unassembled WGS sequence"/>
</dbReference>
<reference evidence="2 4" key="2">
    <citation type="submission" date="2016-10" db="EMBL/GenBank/DDBJ databases">
        <authorList>
            <person name="Varghese N."/>
            <person name="Submissions S."/>
        </authorList>
    </citation>
    <scope>NUCLEOTIDE SEQUENCE [LARGE SCALE GENOMIC DNA]</scope>
    <source>
        <strain evidence="2 4">BS3652</strain>
    </source>
</reference>
<dbReference type="AlphaFoldDB" id="A0A0J6GIB0"/>
<comment type="caution">
    <text evidence="1">The sequence shown here is derived from an EMBL/GenBank/DDBJ whole genome shotgun (WGS) entry which is preliminary data.</text>
</comment>
<name>A0A0J6GIB0_PSETA</name>
<gene>
    <name evidence="2" type="ORF">SAMN04490203_2581</name>
    <name evidence="1" type="ORF">TU78_14465</name>
</gene>
<organism evidence="1 3">
    <name type="scientific">Pseudomonas taetrolens</name>
    <dbReference type="NCBI Taxonomy" id="47884"/>
    <lineage>
        <taxon>Bacteria</taxon>
        <taxon>Pseudomonadati</taxon>
        <taxon>Pseudomonadota</taxon>
        <taxon>Gammaproteobacteria</taxon>
        <taxon>Pseudomonadales</taxon>
        <taxon>Pseudomonadaceae</taxon>
        <taxon>Pseudomonas</taxon>
    </lineage>
</organism>
<keyword evidence="4" id="KW-1185">Reference proteome</keyword>